<dbReference type="InterPro" id="IPR013324">
    <property type="entry name" value="RNA_pol_sigma_r3/r4-like"/>
</dbReference>
<comment type="caution">
    <text evidence="9">The sequence shown here is derived from an EMBL/GenBank/DDBJ whole genome shotgun (WGS) entry which is preliminary data.</text>
</comment>
<dbReference type="Proteomes" id="UP001596157">
    <property type="component" value="Unassembled WGS sequence"/>
</dbReference>
<accession>A0ABW0EHJ1</accession>
<comment type="similarity">
    <text evidence="1">Belongs to the sigma-70 factor family. ECF subfamily.</text>
</comment>
<dbReference type="InterPro" id="IPR036388">
    <property type="entry name" value="WH-like_DNA-bd_sf"/>
</dbReference>
<dbReference type="NCBIfam" id="TIGR02937">
    <property type="entry name" value="sigma70-ECF"/>
    <property type="match status" value="1"/>
</dbReference>
<protein>
    <submittedName>
        <fullName evidence="9">Sigma-70 family RNA polymerase sigma factor</fullName>
    </submittedName>
</protein>
<dbReference type="Gene3D" id="1.10.1740.10">
    <property type="match status" value="1"/>
</dbReference>
<evidence type="ECO:0000256" key="4">
    <source>
        <dbReference type="ARBA" id="ARBA00023125"/>
    </source>
</evidence>
<dbReference type="InterPro" id="IPR039425">
    <property type="entry name" value="RNA_pol_sigma-70-like"/>
</dbReference>
<evidence type="ECO:0000256" key="2">
    <source>
        <dbReference type="ARBA" id="ARBA00023015"/>
    </source>
</evidence>
<evidence type="ECO:0000256" key="1">
    <source>
        <dbReference type="ARBA" id="ARBA00010641"/>
    </source>
</evidence>
<keyword evidence="4" id="KW-0238">DNA-binding</keyword>
<sequence length="163" mass="18208">MSAFDSIVRDHGPALLAYATRLCCGDRHRAEDVVQETWVRAWRNIDRLTEERGSVRGWLTRVTHNVAVDQHRHRQARPTEVELPDTDPTSTPNPVDEVLDRIVVTAALDSLPVQHRRTLVEVYLADRTAASAAVALDVPVGTVKSRVHNALRSLRARPDLQAA</sequence>
<dbReference type="PANTHER" id="PTHR43133">
    <property type="entry name" value="RNA POLYMERASE ECF-TYPE SIGMA FACTO"/>
    <property type="match status" value="1"/>
</dbReference>
<dbReference type="RefSeq" id="WP_378244383.1">
    <property type="nucleotide sequence ID" value="NZ_JBHSKF010000002.1"/>
</dbReference>
<organism evidence="9 10">
    <name type="scientific">Actinokineospora guangxiensis</name>
    <dbReference type="NCBI Taxonomy" id="1490288"/>
    <lineage>
        <taxon>Bacteria</taxon>
        <taxon>Bacillati</taxon>
        <taxon>Actinomycetota</taxon>
        <taxon>Actinomycetes</taxon>
        <taxon>Pseudonocardiales</taxon>
        <taxon>Pseudonocardiaceae</taxon>
        <taxon>Actinokineospora</taxon>
    </lineage>
</organism>
<name>A0ABW0EHJ1_9PSEU</name>
<feature type="domain" description="RNA polymerase sigma-70 region 2" evidence="7">
    <location>
        <begin position="7"/>
        <end position="75"/>
    </location>
</feature>
<dbReference type="InterPro" id="IPR013325">
    <property type="entry name" value="RNA_pol_sigma_r2"/>
</dbReference>
<keyword evidence="3" id="KW-0731">Sigma factor</keyword>
<dbReference type="SUPFAM" id="SSF88946">
    <property type="entry name" value="Sigma2 domain of RNA polymerase sigma factors"/>
    <property type="match status" value="1"/>
</dbReference>
<evidence type="ECO:0000259" key="8">
    <source>
        <dbReference type="Pfam" id="PF04545"/>
    </source>
</evidence>
<dbReference type="Pfam" id="PF04542">
    <property type="entry name" value="Sigma70_r2"/>
    <property type="match status" value="1"/>
</dbReference>
<proteinExistence type="inferred from homology"/>
<dbReference type="InterPro" id="IPR007627">
    <property type="entry name" value="RNA_pol_sigma70_r2"/>
</dbReference>
<dbReference type="InterPro" id="IPR014284">
    <property type="entry name" value="RNA_pol_sigma-70_dom"/>
</dbReference>
<feature type="region of interest" description="Disordered" evidence="6">
    <location>
        <begin position="70"/>
        <end position="95"/>
    </location>
</feature>
<keyword evidence="5" id="KW-0804">Transcription</keyword>
<dbReference type="PANTHER" id="PTHR43133:SF52">
    <property type="entry name" value="ECF RNA POLYMERASE SIGMA FACTOR SIGL"/>
    <property type="match status" value="1"/>
</dbReference>
<evidence type="ECO:0000256" key="6">
    <source>
        <dbReference type="SAM" id="MobiDB-lite"/>
    </source>
</evidence>
<feature type="domain" description="RNA polymerase sigma-70 region 4" evidence="8">
    <location>
        <begin position="107"/>
        <end position="156"/>
    </location>
</feature>
<evidence type="ECO:0000256" key="5">
    <source>
        <dbReference type="ARBA" id="ARBA00023163"/>
    </source>
</evidence>
<dbReference type="Pfam" id="PF04545">
    <property type="entry name" value="Sigma70_r4"/>
    <property type="match status" value="1"/>
</dbReference>
<gene>
    <name evidence="9" type="ORF">ACFPM7_05235</name>
</gene>
<evidence type="ECO:0000313" key="9">
    <source>
        <dbReference type="EMBL" id="MFC5286447.1"/>
    </source>
</evidence>
<dbReference type="EMBL" id="JBHSKF010000002">
    <property type="protein sequence ID" value="MFC5286447.1"/>
    <property type="molecule type" value="Genomic_DNA"/>
</dbReference>
<dbReference type="InterPro" id="IPR007630">
    <property type="entry name" value="RNA_pol_sigma70_r4"/>
</dbReference>
<dbReference type="SUPFAM" id="SSF88659">
    <property type="entry name" value="Sigma3 and sigma4 domains of RNA polymerase sigma factors"/>
    <property type="match status" value="1"/>
</dbReference>
<keyword evidence="2" id="KW-0805">Transcription regulation</keyword>
<evidence type="ECO:0000259" key="7">
    <source>
        <dbReference type="Pfam" id="PF04542"/>
    </source>
</evidence>
<dbReference type="Gene3D" id="1.10.10.10">
    <property type="entry name" value="Winged helix-like DNA-binding domain superfamily/Winged helix DNA-binding domain"/>
    <property type="match status" value="1"/>
</dbReference>
<evidence type="ECO:0000256" key="3">
    <source>
        <dbReference type="ARBA" id="ARBA00023082"/>
    </source>
</evidence>
<keyword evidence="10" id="KW-1185">Reference proteome</keyword>
<evidence type="ECO:0000313" key="10">
    <source>
        <dbReference type="Proteomes" id="UP001596157"/>
    </source>
</evidence>
<reference evidence="10" key="1">
    <citation type="journal article" date="2019" name="Int. J. Syst. Evol. Microbiol.">
        <title>The Global Catalogue of Microorganisms (GCM) 10K type strain sequencing project: providing services to taxonomists for standard genome sequencing and annotation.</title>
        <authorList>
            <consortium name="The Broad Institute Genomics Platform"/>
            <consortium name="The Broad Institute Genome Sequencing Center for Infectious Disease"/>
            <person name="Wu L."/>
            <person name="Ma J."/>
        </authorList>
    </citation>
    <scope>NUCLEOTIDE SEQUENCE [LARGE SCALE GENOMIC DNA]</scope>
    <source>
        <strain evidence="10">CCUG 59778</strain>
    </source>
</reference>